<dbReference type="GO" id="GO:0009116">
    <property type="term" value="P:nucleoside metabolic process"/>
    <property type="evidence" value="ECO:0007669"/>
    <property type="project" value="InterPro"/>
</dbReference>
<dbReference type="AlphaFoldDB" id="E9EG84"/>
<dbReference type="Proteomes" id="UP000002499">
    <property type="component" value="Unassembled WGS sequence"/>
</dbReference>
<dbReference type="PANTHER" id="PTHR46082:SF11">
    <property type="entry name" value="AAA+ ATPASE DOMAIN-CONTAINING PROTEIN-RELATED"/>
    <property type="match status" value="1"/>
</dbReference>
<dbReference type="SUPFAM" id="SSF53167">
    <property type="entry name" value="Purine and uridine phosphorylases"/>
    <property type="match status" value="1"/>
</dbReference>
<dbReference type="EMBL" id="GL698591">
    <property type="protein sequence ID" value="EFY85075.1"/>
    <property type="molecule type" value="Genomic_DNA"/>
</dbReference>
<name>E9EG84_METAQ</name>
<organism evidence="2">
    <name type="scientific">Metarhizium acridum (strain CQMa 102)</name>
    <dbReference type="NCBI Taxonomy" id="655827"/>
    <lineage>
        <taxon>Eukaryota</taxon>
        <taxon>Fungi</taxon>
        <taxon>Dikarya</taxon>
        <taxon>Ascomycota</taxon>
        <taxon>Pezizomycotina</taxon>
        <taxon>Sordariomycetes</taxon>
        <taxon>Hypocreomycetidae</taxon>
        <taxon>Hypocreales</taxon>
        <taxon>Clavicipitaceae</taxon>
        <taxon>Metarhizium</taxon>
    </lineage>
</organism>
<evidence type="ECO:0000313" key="2">
    <source>
        <dbReference type="Proteomes" id="UP000002499"/>
    </source>
</evidence>
<keyword evidence="2" id="KW-1185">Reference proteome</keyword>
<dbReference type="InParanoid" id="E9EG84"/>
<dbReference type="PANTHER" id="PTHR46082">
    <property type="entry name" value="ATP/GTP-BINDING PROTEIN-RELATED"/>
    <property type="match status" value="1"/>
</dbReference>
<dbReference type="GO" id="GO:0003824">
    <property type="term" value="F:catalytic activity"/>
    <property type="evidence" value="ECO:0007669"/>
    <property type="project" value="InterPro"/>
</dbReference>
<proteinExistence type="predicted"/>
<reference evidence="1 2" key="1">
    <citation type="journal article" date="2011" name="PLoS Genet.">
        <title>Genome sequencing and comparative transcriptomics of the model entomopathogenic fungi Metarhizium anisopliae and M. acridum.</title>
        <authorList>
            <person name="Gao Q."/>
            <person name="Jin K."/>
            <person name="Ying S.H."/>
            <person name="Zhang Y."/>
            <person name="Xiao G."/>
            <person name="Shang Y."/>
            <person name="Duan Z."/>
            <person name="Hu X."/>
            <person name="Xie X.Q."/>
            <person name="Zhou G."/>
            <person name="Peng G."/>
            <person name="Luo Z."/>
            <person name="Huang W."/>
            <person name="Wang B."/>
            <person name="Fang W."/>
            <person name="Wang S."/>
            <person name="Zhong Y."/>
            <person name="Ma L.J."/>
            <person name="St Leger R.J."/>
            <person name="Zhao G.P."/>
            <person name="Pei Y."/>
            <person name="Feng M.G."/>
            <person name="Xia Y."/>
            <person name="Wang C."/>
        </authorList>
    </citation>
    <scope>NUCLEOTIDE SEQUENCE [LARGE SCALE GENOMIC DNA]</scope>
    <source>
        <strain evidence="1 2">CQMa 102</strain>
    </source>
</reference>
<dbReference type="InterPro" id="IPR035994">
    <property type="entry name" value="Nucleoside_phosphorylase_sf"/>
</dbReference>
<evidence type="ECO:0000313" key="1">
    <source>
        <dbReference type="EMBL" id="EFY85075.1"/>
    </source>
</evidence>
<dbReference type="Gene3D" id="3.40.50.1580">
    <property type="entry name" value="Nucleoside phosphorylase domain"/>
    <property type="match status" value="1"/>
</dbReference>
<dbReference type="OrthoDB" id="1577640at2759"/>
<dbReference type="STRING" id="655827.E9EG84"/>
<protein>
    <submittedName>
        <fullName evidence="1">Pfs, NACHT and Ankyrin domain protein</fullName>
    </submittedName>
</protein>
<dbReference type="HOGENOM" id="CLU_946913_0_0_1"/>
<dbReference type="InterPro" id="IPR053137">
    <property type="entry name" value="NLR-like"/>
</dbReference>
<gene>
    <name evidence="1" type="ORF">MAC_08882</name>
</gene>
<accession>E9EG84</accession>
<sequence length="294" mass="33066">MSDPADYTIGWISAFHEYVAAQVFLDDRHERPKQLQPNDENHHVLGTIKDHKVAMAVLPAGQHAVVSASLAATHRWQTFPNLRACLIVSIGRGVSSDRYDIRLGDVVVKPGARCMAIKVELTMAKRFERSVSKAQERLRAEYEIHGNQINVSVCTILEKHPRLQVKYCRPDPDTDRLGSSSLVNRPNGLNKMEWKGYVAMAASAYAKDILPELVAAQVEAEKKIVDIISGSHGFTIEGLEAAQEHLQIQKNLVKETLPETERKCHQLFRLTTTGSDVTYEWYKDRAHMPMVSQT</sequence>